<dbReference type="Gene3D" id="3.40.710.10">
    <property type="entry name" value="DD-peptidase/beta-lactamase superfamily"/>
    <property type="match status" value="1"/>
</dbReference>
<dbReference type="RefSeq" id="WP_006592731.1">
    <property type="nucleotide sequence ID" value="NZ_BAHD01000033.1"/>
</dbReference>
<dbReference type="InterPro" id="IPR012338">
    <property type="entry name" value="Beta-lactam/transpept-like"/>
</dbReference>
<feature type="region of interest" description="Disordered" evidence="1">
    <location>
        <begin position="1"/>
        <end position="34"/>
    </location>
</feature>
<evidence type="ECO:0000256" key="1">
    <source>
        <dbReference type="SAM" id="MobiDB-lite"/>
    </source>
</evidence>
<sequence>MPTPETNPTSTESTTEATTEATTGHLTDPTRPAGSTRRTLAFVLAVAVAVGAALAVFVGPNPRLGHGAERQTGDPALIAQVESLVGDGRGLSALSAARVEAGEAPEGTARYAGFGDVGGDPRAAGDPPTSDTPFELGSITKVFTGMLLADAVERGEAALTDPLSQHLPELAGTPAGGVTLEALAMHTSGLPRLPADMTGLAGLGSSFAPGNPYEGWTTEGVIDAAATATLTQGGQEEYSNFGTALLGDALARAAGSGSYAELLTNRLLTPLGMESTTIVPAAGAEPAGLATPRTVNGRVMAPWTGAAFAWAGTSTRTTAADLTKLASALLDGSAPGADSMTPRPGPDGTATGGLGWAISERDGRTITWHNGGTGGTHTILALDRDAGRAGIALATTDDRLVDSLGMALATDAGDVPGPGLGPLGLVSLIVAPITLLVLLVRLLRPRQRTRIGLATASIDALIGLVLVLVAGPWAAVPAWALGALAGGLGGAIVCAGLLAARSPNLPEKGRISAFVSLAISLILLVALAWVLW</sequence>
<feature type="region of interest" description="Disordered" evidence="1">
    <location>
        <begin position="108"/>
        <end position="133"/>
    </location>
</feature>
<evidence type="ECO:0000313" key="4">
    <source>
        <dbReference type="EMBL" id="GAB96199.1"/>
    </source>
</evidence>
<dbReference type="PANTHER" id="PTHR46825">
    <property type="entry name" value="D-ALANYL-D-ALANINE-CARBOXYPEPTIDASE/ENDOPEPTIDASE AMPH"/>
    <property type="match status" value="1"/>
</dbReference>
<dbReference type="EMBL" id="BAHD01000033">
    <property type="protein sequence ID" value="GAB96199.1"/>
    <property type="molecule type" value="Genomic_DNA"/>
</dbReference>
<keyword evidence="5" id="KW-1185">Reference proteome</keyword>
<gene>
    <name evidence="4" type="ORF">KILIM_033_00190</name>
</gene>
<evidence type="ECO:0000256" key="2">
    <source>
        <dbReference type="SAM" id="Phobius"/>
    </source>
</evidence>
<feature type="transmembrane region" description="Helical" evidence="2">
    <location>
        <begin position="479"/>
        <end position="499"/>
    </location>
</feature>
<comment type="caution">
    <text evidence="4">The sequence shown here is derived from an EMBL/GenBank/DDBJ whole genome shotgun (WGS) entry which is preliminary data.</text>
</comment>
<protein>
    <submittedName>
        <fullName evidence="4">Putative peptidase S12 family protein</fullName>
    </submittedName>
</protein>
<dbReference type="eggNOG" id="COG1680">
    <property type="taxonomic scope" value="Bacteria"/>
</dbReference>
<keyword evidence="2" id="KW-0812">Transmembrane</keyword>
<feature type="transmembrane region" description="Helical" evidence="2">
    <location>
        <begin position="511"/>
        <end position="531"/>
    </location>
</feature>
<dbReference type="OrthoDB" id="3171327at2"/>
<feature type="domain" description="Beta-lactamase-related" evidence="3">
    <location>
        <begin position="118"/>
        <end position="402"/>
    </location>
</feature>
<name>K6XBJ9_9MICO</name>
<dbReference type="PANTHER" id="PTHR46825:SF9">
    <property type="entry name" value="BETA-LACTAMASE-RELATED DOMAIN-CONTAINING PROTEIN"/>
    <property type="match status" value="1"/>
</dbReference>
<reference evidence="4 5" key="1">
    <citation type="submission" date="2012-08" db="EMBL/GenBank/DDBJ databases">
        <title>Whole genome shotgun sequence of Kineosphaera limosa NBRC 100340.</title>
        <authorList>
            <person name="Yoshida I."/>
            <person name="Isaki S."/>
            <person name="Hosoyama A."/>
            <person name="Tsuchikane K."/>
            <person name="Katsumata H."/>
            <person name="Ando Y."/>
            <person name="Ohji S."/>
            <person name="Hamada M."/>
            <person name="Tamura T."/>
            <person name="Yamazoe A."/>
            <person name="Yamazaki S."/>
            <person name="Fujita N."/>
        </authorList>
    </citation>
    <scope>NUCLEOTIDE SEQUENCE [LARGE SCALE GENOMIC DNA]</scope>
    <source>
        <strain evidence="4 5">NBRC 100340</strain>
    </source>
</reference>
<evidence type="ECO:0000313" key="5">
    <source>
        <dbReference type="Proteomes" id="UP000008366"/>
    </source>
</evidence>
<evidence type="ECO:0000259" key="3">
    <source>
        <dbReference type="Pfam" id="PF00144"/>
    </source>
</evidence>
<dbReference type="AlphaFoldDB" id="K6XBJ9"/>
<proteinExistence type="predicted"/>
<organism evidence="4 5">
    <name type="scientific">Kineosphaera limosa NBRC 100340</name>
    <dbReference type="NCBI Taxonomy" id="1184609"/>
    <lineage>
        <taxon>Bacteria</taxon>
        <taxon>Bacillati</taxon>
        <taxon>Actinomycetota</taxon>
        <taxon>Actinomycetes</taxon>
        <taxon>Micrococcales</taxon>
        <taxon>Dermatophilaceae</taxon>
        <taxon>Kineosphaera</taxon>
    </lineage>
</organism>
<feature type="compositionally biased region" description="Low complexity" evidence="1">
    <location>
        <begin position="1"/>
        <end position="23"/>
    </location>
</feature>
<keyword evidence="2" id="KW-1133">Transmembrane helix</keyword>
<dbReference type="Pfam" id="PF00144">
    <property type="entry name" value="Beta-lactamase"/>
    <property type="match status" value="1"/>
</dbReference>
<feature type="transmembrane region" description="Helical" evidence="2">
    <location>
        <begin position="451"/>
        <end position="473"/>
    </location>
</feature>
<dbReference type="Proteomes" id="UP000008366">
    <property type="component" value="Unassembled WGS sequence"/>
</dbReference>
<dbReference type="InterPro" id="IPR050491">
    <property type="entry name" value="AmpC-like"/>
</dbReference>
<dbReference type="InterPro" id="IPR001466">
    <property type="entry name" value="Beta-lactam-related"/>
</dbReference>
<accession>K6XBJ9</accession>
<dbReference type="STRING" id="1184609.KILIM_033_00190"/>
<keyword evidence="2" id="KW-0472">Membrane</keyword>
<feature type="transmembrane region" description="Helical" evidence="2">
    <location>
        <begin position="420"/>
        <end position="439"/>
    </location>
</feature>
<dbReference type="SUPFAM" id="SSF56601">
    <property type="entry name" value="beta-lactamase/transpeptidase-like"/>
    <property type="match status" value="1"/>
</dbReference>
<feature type="transmembrane region" description="Helical" evidence="2">
    <location>
        <begin position="40"/>
        <end position="59"/>
    </location>
</feature>